<feature type="compositionally biased region" description="Polar residues" evidence="1">
    <location>
        <begin position="1"/>
        <end position="10"/>
    </location>
</feature>
<dbReference type="SMART" id="SM00671">
    <property type="entry name" value="SEL1"/>
    <property type="match status" value="14"/>
</dbReference>
<protein>
    <submittedName>
        <fullName evidence="3">SEL1-like repeat protein</fullName>
    </submittedName>
</protein>
<proteinExistence type="predicted"/>
<keyword evidence="2" id="KW-0812">Transmembrane</keyword>
<evidence type="ECO:0000313" key="4">
    <source>
        <dbReference type="Proteomes" id="UP000823821"/>
    </source>
</evidence>
<dbReference type="InterPro" id="IPR011990">
    <property type="entry name" value="TPR-like_helical_dom_sf"/>
</dbReference>
<dbReference type="PANTHER" id="PTHR11102">
    <property type="entry name" value="SEL-1-LIKE PROTEIN"/>
    <property type="match status" value="1"/>
</dbReference>
<gene>
    <name evidence="3" type="ORF">H9784_03200</name>
</gene>
<dbReference type="Proteomes" id="UP000823821">
    <property type="component" value="Unassembled WGS sequence"/>
</dbReference>
<dbReference type="Gene3D" id="1.25.40.10">
    <property type="entry name" value="Tetratricopeptide repeat domain"/>
    <property type="match status" value="5"/>
</dbReference>
<dbReference type="SUPFAM" id="SSF81901">
    <property type="entry name" value="HCP-like"/>
    <property type="match status" value="4"/>
</dbReference>
<organism evidence="3 4">
    <name type="scientific">Candidatus Desulfovibrio intestinavium</name>
    <dbReference type="NCBI Taxonomy" id="2838534"/>
    <lineage>
        <taxon>Bacteria</taxon>
        <taxon>Pseudomonadati</taxon>
        <taxon>Thermodesulfobacteriota</taxon>
        <taxon>Desulfovibrionia</taxon>
        <taxon>Desulfovibrionales</taxon>
        <taxon>Desulfovibrionaceae</taxon>
        <taxon>Desulfovibrio</taxon>
    </lineage>
</organism>
<dbReference type="InterPro" id="IPR050767">
    <property type="entry name" value="Sel1_AlgK"/>
</dbReference>
<dbReference type="PANTHER" id="PTHR11102:SF160">
    <property type="entry name" value="ERAD-ASSOCIATED E3 UBIQUITIN-PROTEIN LIGASE COMPONENT HRD3"/>
    <property type="match status" value="1"/>
</dbReference>
<evidence type="ECO:0000256" key="1">
    <source>
        <dbReference type="SAM" id="MobiDB-lite"/>
    </source>
</evidence>
<accession>A0A9D2KQ34</accession>
<reference evidence="3" key="1">
    <citation type="journal article" date="2021" name="PeerJ">
        <title>Extensive microbial diversity within the chicken gut microbiome revealed by metagenomics and culture.</title>
        <authorList>
            <person name="Gilroy R."/>
            <person name="Ravi A."/>
            <person name="Getino M."/>
            <person name="Pursley I."/>
            <person name="Horton D.L."/>
            <person name="Alikhan N.F."/>
            <person name="Baker D."/>
            <person name="Gharbi K."/>
            <person name="Hall N."/>
            <person name="Watson M."/>
            <person name="Adriaenssens E.M."/>
            <person name="Foster-Nyarko E."/>
            <person name="Jarju S."/>
            <person name="Secka A."/>
            <person name="Antonio M."/>
            <person name="Oren A."/>
            <person name="Chaudhuri R.R."/>
            <person name="La Ragione R."/>
            <person name="Hildebrand F."/>
            <person name="Pallen M.J."/>
        </authorList>
    </citation>
    <scope>NUCLEOTIDE SEQUENCE</scope>
    <source>
        <strain evidence="3">5032</strain>
    </source>
</reference>
<name>A0A9D2KQ34_9BACT</name>
<feature type="transmembrane region" description="Helical" evidence="2">
    <location>
        <begin position="30"/>
        <end position="52"/>
    </location>
</feature>
<feature type="region of interest" description="Disordered" evidence="1">
    <location>
        <begin position="1"/>
        <end position="24"/>
    </location>
</feature>
<sequence length="849" mass="94006">MRPRQQTSPNDPFARNRRKTGPDETGTNAVLVRFGLVALAVLVIGIACAVMFGGEEPVDEDFDNEALQEPFFLLSKAYSYYETDNAKAAAYFRKAAEKGEPEAMYRLAGLYAAGDGLPHDNEQALNWYLKAAGLGDVEAQKDLASLYALGLGTPKNWAEAERWLCAAAEQGDAEAMCRLGDLYAAGGDGLKQDMAQALAWYRKAAEQGSRTAKCRIGVMLFQGDGVPEDRAKALELFREAAREGEPTARFNLGIIHYNGYGVDKDIHEAARWFEKAANGRHQMARAAMQRQDIATAHQENLKAEEEARYRAIVEPLMQRARKGEAKAQFGLGAAYYYGMYGLPRDKAQAALWYGKAAEQNHPKALRNLPKMYDEGDGIPQDRAQAAFWYRKAAEYNIPGSRKILAERYYAGDGIPRDTKQAVHWYRLLAEESEDPGISGMYLRKIGKIYAEGDGMPRNEKQAVALLSEAALLGDEESPLLLARLYAAGKGLPPDKGRAILWLHWAASDFNRKAMLELERIYAEGDGVPRNTWLATAWCREVCERSDRQCTQARDMLHTLDAEAAIPKKYEHAMSRLLWMRMALAKSELLQACGKTSKTEQGKIRIARIATRLESDISTVINDLTRLKEGKDELPPQLKALIEADSARAAEICRELAFVLGRLAAEGDGMERDPGLSLYYYRRSLKLGNSKARAVLQHHLPDIASAPDGKKAAGPGKNGKAEQSAQGPAGAEAQRLLAKGRACWIGDGVPQNRTQAVSWFRKALEQGSAEAARILARCSFFGEGTEESDAETLYCLLMYKALRDTDGPLPEAEQALKRCCEIQLPNAVIQDVRQRWLKDLADIRLRMTAG</sequence>
<evidence type="ECO:0000256" key="2">
    <source>
        <dbReference type="SAM" id="Phobius"/>
    </source>
</evidence>
<comment type="caution">
    <text evidence="3">The sequence shown here is derived from an EMBL/GenBank/DDBJ whole genome shotgun (WGS) entry which is preliminary data.</text>
</comment>
<keyword evidence="2" id="KW-0472">Membrane</keyword>
<keyword evidence="2" id="KW-1133">Transmembrane helix</keyword>
<dbReference type="AlphaFoldDB" id="A0A9D2KQ34"/>
<feature type="region of interest" description="Disordered" evidence="1">
    <location>
        <begin position="703"/>
        <end position="730"/>
    </location>
</feature>
<dbReference type="EMBL" id="DWZD01000019">
    <property type="protein sequence ID" value="HJA78568.1"/>
    <property type="molecule type" value="Genomic_DNA"/>
</dbReference>
<dbReference type="Pfam" id="PF08238">
    <property type="entry name" value="Sel1"/>
    <property type="match status" value="15"/>
</dbReference>
<dbReference type="InterPro" id="IPR006597">
    <property type="entry name" value="Sel1-like"/>
</dbReference>
<reference evidence="3" key="2">
    <citation type="submission" date="2021-04" db="EMBL/GenBank/DDBJ databases">
        <authorList>
            <person name="Gilroy R."/>
        </authorList>
    </citation>
    <scope>NUCLEOTIDE SEQUENCE</scope>
    <source>
        <strain evidence="3">5032</strain>
    </source>
</reference>
<evidence type="ECO:0000313" key="3">
    <source>
        <dbReference type="EMBL" id="HJA78568.1"/>
    </source>
</evidence>